<sequence>MRQTAPWPDFDGNPIMEGDRMVHPSGECGIVVLCSDAPDDSARWRVDYSGGISRSLSAEVSRDGRCVVIDETGKTF</sequence>
<keyword evidence="2" id="KW-1185">Reference proteome</keyword>
<proteinExistence type="predicted"/>
<evidence type="ECO:0000313" key="2">
    <source>
        <dbReference type="Proteomes" id="UP000778523"/>
    </source>
</evidence>
<accession>A0ABX2IJH4</accession>
<reference evidence="1 2" key="1">
    <citation type="submission" date="2020-06" db="EMBL/GenBank/DDBJ databases">
        <title>Draft genome of Uliginosibacterium sp. IMCC34675.</title>
        <authorList>
            <person name="Song J."/>
        </authorList>
    </citation>
    <scope>NUCLEOTIDE SEQUENCE [LARGE SCALE GENOMIC DNA]</scope>
    <source>
        <strain evidence="1 2">IMCC34675</strain>
    </source>
</reference>
<gene>
    <name evidence="1" type="ORF">HJ583_013285</name>
</gene>
<dbReference type="Proteomes" id="UP000778523">
    <property type="component" value="Unassembled WGS sequence"/>
</dbReference>
<protein>
    <submittedName>
        <fullName evidence="1">Uncharacterized protein</fullName>
    </submittedName>
</protein>
<comment type="caution">
    <text evidence="1">The sequence shown here is derived from an EMBL/GenBank/DDBJ whole genome shotgun (WGS) entry which is preliminary data.</text>
</comment>
<evidence type="ECO:0000313" key="1">
    <source>
        <dbReference type="EMBL" id="NSL56008.1"/>
    </source>
</evidence>
<dbReference type="RefSeq" id="WP_170022364.1">
    <property type="nucleotide sequence ID" value="NZ_JABCSC020000003.1"/>
</dbReference>
<name>A0ABX2IJH4_9RHOO</name>
<organism evidence="1 2">
    <name type="scientific">Uliginosibacterium aquaticum</name>
    <dbReference type="NCBI Taxonomy" id="2731212"/>
    <lineage>
        <taxon>Bacteria</taxon>
        <taxon>Pseudomonadati</taxon>
        <taxon>Pseudomonadota</taxon>
        <taxon>Betaproteobacteria</taxon>
        <taxon>Rhodocyclales</taxon>
        <taxon>Zoogloeaceae</taxon>
        <taxon>Uliginosibacterium</taxon>
    </lineage>
</organism>
<dbReference type="EMBL" id="JABCSC020000003">
    <property type="protein sequence ID" value="NSL56008.1"/>
    <property type="molecule type" value="Genomic_DNA"/>
</dbReference>